<feature type="domain" description="L-type lectin-like" evidence="6">
    <location>
        <begin position="21"/>
        <end position="252"/>
    </location>
</feature>
<dbReference type="STRING" id="1423959.SAMN05444407_101478"/>
<dbReference type="PANTHER" id="PTHR12223">
    <property type="entry name" value="VESICULAR MANNOSE-BINDING LECTIN"/>
    <property type="match status" value="1"/>
</dbReference>
<dbReference type="Pfam" id="PF13585">
    <property type="entry name" value="CHU_C"/>
    <property type="match status" value="1"/>
</dbReference>
<dbReference type="GO" id="GO:0030134">
    <property type="term" value="C:COPII-coated ER to Golgi transport vesicle"/>
    <property type="evidence" value="ECO:0007669"/>
    <property type="project" value="TreeGrafter"/>
</dbReference>
<evidence type="ECO:0000256" key="2">
    <source>
        <dbReference type="ARBA" id="ARBA00022692"/>
    </source>
</evidence>
<dbReference type="RefSeq" id="WP_073300022.1">
    <property type="nucleotide sequence ID" value="NZ_FRBM01000001.1"/>
</dbReference>
<keyword evidence="2" id="KW-0812">Transmembrane</keyword>
<evidence type="ECO:0000313" key="8">
    <source>
        <dbReference type="Proteomes" id="UP000184069"/>
    </source>
</evidence>
<organism evidence="7 8">
    <name type="scientific">Chryseobacterium contaminans</name>
    <dbReference type="NCBI Taxonomy" id="1423959"/>
    <lineage>
        <taxon>Bacteria</taxon>
        <taxon>Pseudomonadati</taxon>
        <taxon>Bacteroidota</taxon>
        <taxon>Flavobacteriia</taxon>
        <taxon>Flavobacteriales</taxon>
        <taxon>Weeksellaceae</taxon>
        <taxon>Chryseobacterium group</taxon>
        <taxon>Chryseobacterium</taxon>
    </lineage>
</organism>
<dbReference type="OrthoDB" id="1270719at2"/>
<dbReference type="AlphaFoldDB" id="A0A1M6W3X7"/>
<evidence type="ECO:0000256" key="5">
    <source>
        <dbReference type="ARBA" id="ARBA00023136"/>
    </source>
</evidence>
<dbReference type="GO" id="GO:0004553">
    <property type="term" value="F:hydrolase activity, hydrolyzing O-glycosyl compounds"/>
    <property type="evidence" value="ECO:0007669"/>
    <property type="project" value="UniProtKB-ARBA"/>
</dbReference>
<evidence type="ECO:0000256" key="4">
    <source>
        <dbReference type="ARBA" id="ARBA00022989"/>
    </source>
</evidence>
<keyword evidence="3" id="KW-0732">Signal</keyword>
<dbReference type="Pfam" id="PF03388">
    <property type="entry name" value="Lectin_leg-like"/>
    <property type="match status" value="1"/>
</dbReference>
<dbReference type="InterPro" id="IPR005052">
    <property type="entry name" value="Lectin_leg"/>
</dbReference>
<dbReference type="Proteomes" id="UP000184069">
    <property type="component" value="Unassembled WGS sequence"/>
</dbReference>
<dbReference type="SUPFAM" id="SSF49899">
    <property type="entry name" value="Concanavalin A-like lectins/glucanases"/>
    <property type="match status" value="1"/>
</dbReference>
<evidence type="ECO:0000256" key="1">
    <source>
        <dbReference type="ARBA" id="ARBA00004479"/>
    </source>
</evidence>
<comment type="subcellular location">
    <subcellularLocation>
        <location evidence="1">Membrane</location>
        <topology evidence="1">Single-pass type I membrane protein</topology>
    </subcellularLocation>
</comment>
<dbReference type="GO" id="GO:0005537">
    <property type="term" value="F:D-mannose binding"/>
    <property type="evidence" value="ECO:0007669"/>
    <property type="project" value="TreeGrafter"/>
</dbReference>
<dbReference type="EMBL" id="FRBM01000001">
    <property type="protein sequence ID" value="SHK88393.1"/>
    <property type="molecule type" value="Genomic_DNA"/>
</dbReference>
<reference evidence="7 8" key="1">
    <citation type="submission" date="2016-11" db="EMBL/GenBank/DDBJ databases">
        <authorList>
            <person name="Jaros S."/>
            <person name="Januszkiewicz K."/>
            <person name="Wedrychowicz H."/>
        </authorList>
    </citation>
    <scope>NUCLEOTIDE SEQUENCE [LARGE SCALE GENOMIC DNA]</scope>
    <source>
        <strain evidence="7 8">DSM 27621</strain>
    </source>
</reference>
<keyword evidence="5" id="KW-0472">Membrane</keyword>
<protein>
    <submittedName>
        <fullName evidence="7">Gliding motility-associated C-terminal domain-containing protein</fullName>
    </submittedName>
</protein>
<proteinExistence type="predicted"/>
<dbReference type="PANTHER" id="PTHR12223:SF28">
    <property type="entry name" value="LECTIN, MANNOSE BINDING 1 LIKE"/>
    <property type="match status" value="1"/>
</dbReference>
<dbReference type="GO" id="GO:0005975">
    <property type="term" value="P:carbohydrate metabolic process"/>
    <property type="evidence" value="ECO:0007669"/>
    <property type="project" value="UniProtKB-ARBA"/>
</dbReference>
<name>A0A1M6W3X7_9FLAO</name>
<sequence>MKKNLLFFLLGILLCFPEKTFSQTYQLTGNPVNTTGWDLVSDAIVSGDFIRLTTDQTSKYGAIKLSTPITLSYCDKWKVEFDFRIDGNGTTQFGRGDGFTFWYLANPPTGFVSGGGLGIPANASGLMVGFDIFNNTTEGQMSKVHVLYGTNNTAGNNIEFNNTPGSTFHSPDLNPSQPFVGNNYKHVEVNGETDLSNPTNWIIKIKIDGVLIADQSFAPSGNAVGMTQGYFGFSAATGGASARHSIQNVKVFVDKVPILNNIIKPFVCTNPATGSGTVDLTSYNNQFVNNPGNYIFTYYLLGVATPIANPTSFQYTGNTTIKVVVKDPTSTLCDNGDGIIELNPTPFAATDASLTECNNNNGGVGIFDLNTAAVTTLTGVTKEFYPSIYDLNASTNQITTPSAYVSPPGIIYVRVTTAQGCVSTAKITLNTHPVVTVYDVDIESCFIESNPLTASFNLINAAVVPNPAGFTKKYYPSLTDALNGTNEIITPASYIAPNGVAYVKVFNTTGCFSIAKITLNVKGPVPSRVLKDKIICVESKTTLDAGPGFKSYEWSTGATTQSIKDVGVGIYWVKLKTGECITTQTVTVFPAEIPVISRVDISGGSVTVYANGGMPPYQYSMDNIIWQDSNVFTNIPRGIAKVYVKDSYNCEPTTINITIPNLINIITPNDDGINDFIDYSALAVKSNFDVNIFDRYGVQVFKADKTNGYRWNGTANGRRVPTGSYWYSVSWNEKNNINRITPVNFAGWIIVKNRN</sequence>
<keyword evidence="4" id="KW-1133">Transmembrane helix</keyword>
<gene>
    <name evidence="7" type="ORF">SAMN05444407_101478</name>
</gene>
<dbReference type="GO" id="GO:0016020">
    <property type="term" value="C:membrane"/>
    <property type="evidence" value="ECO:0007669"/>
    <property type="project" value="UniProtKB-SubCell"/>
</dbReference>
<dbReference type="NCBIfam" id="TIGR04131">
    <property type="entry name" value="Bac_Flav_CTERM"/>
    <property type="match status" value="1"/>
</dbReference>
<dbReference type="InterPro" id="IPR026341">
    <property type="entry name" value="T9SS_type_B"/>
</dbReference>
<dbReference type="GO" id="GO:0006888">
    <property type="term" value="P:endoplasmic reticulum to Golgi vesicle-mediated transport"/>
    <property type="evidence" value="ECO:0007669"/>
    <property type="project" value="TreeGrafter"/>
</dbReference>
<dbReference type="InterPro" id="IPR051136">
    <property type="entry name" value="Intracellular_Lectin-GPT"/>
</dbReference>
<evidence type="ECO:0000259" key="6">
    <source>
        <dbReference type="Pfam" id="PF03388"/>
    </source>
</evidence>
<dbReference type="InterPro" id="IPR013320">
    <property type="entry name" value="ConA-like_dom_sf"/>
</dbReference>
<evidence type="ECO:0000256" key="3">
    <source>
        <dbReference type="ARBA" id="ARBA00022729"/>
    </source>
</evidence>
<accession>A0A1M6W3X7</accession>
<dbReference type="Gene3D" id="2.60.120.200">
    <property type="match status" value="1"/>
</dbReference>
<evidence type="ECO:0000313" key="7">
    <source>
        <dbReference type="EMBL" id="SHK88393.1"/>
    </source>
</evidence>